<dbReference type="SUPFAM" id="SSF54637">
    <property type="entry name" value="Thioesterase/thiol ester dehydrase-isomerase"/>
    <property type="match status" value="1"/>
</dbReference>
<keyword evidence="3" id="KW-1185">Reference proteome</keyword>
<dbReference type="GO" id="GO:0047617">
    <property type="term" value="F:fatty acyl-CoA hydrolase activity"/>
    <property type="evidence" value="ECO:0007669"/>
    <property type="project" value="TreeGrafter"/>
</dbReference>
<dbReference type="PANTHER" id="PTHR31793:SF37">
    <property type="entry name" value="ACYL-COA THIOESTER HYDROLASE YBGC"/>
    <property type="match status" value="1"/>
</dbReference>
<dbReference type="AlphaFoldDB" id="A0A6G8S5D7"/>
<dbReference type="KEGG" id="alj:G8D99_10040"/>
<keyword evidence="1" id="KW-0378">Hydrolase</keyword>
<dbReference type="CDD" id="cd00586">
    <property type="entry name" value="4HBT"/>
    <property type="match status" value="1"/>
</dbReference>
<proteinExistence type="predicted"/>
<accession>A0A6G8S5D7</accession>
<reference evidence="2 3" key="1">
    <citation type="submission" date="2020-03" db="EMBL/GenBank/DDBJ databases">
        <authorList>
            <person name="Zhu W."/>
        </authorList>
    </citation>
    <scope>NUCLEOTIDE SEQUENCE [LARGE SCALE GENOMIC DNA]</scope>
    <source>
        <strain evidence="2 3">185</strain>
    </source>
</reference>
<protein>
    <submittedName>
        <fullName evidence="2">Acyl-CoA thioesterase</fullName>
    </submittedName>
</protein>
<gene>
    <name evidence="2" type="ORF">G8D99_10040</name>
</gene>
<name>A0A6G8S5D7_9GAMM</name>
<dbReference type="PANTHER" id="PTHR31793">
    <property type="entry name" value="4-HYDROXYBENZOYL-COA THIOESTERASE FAMILY MEMBER"/>
    <property type="match status" value="1"/>
</dbReference>
<dbReference type="Pfam" id="PF13279">
    <property type="entry name" value="4HBT_2"/>
    <property type="match status" value="1"/>
</dbReference>
<dbReference type="Gene3D" id="3.10.129.10">
    <property type="entry name" value="Hotdog Thioesterase"/>
    <property type="match status" value="1"/>
</dbReference>
<evidence type="ECO:0000256" key="1">
    <source>
        <dbReference type="ARBA" id="ARBA00022801"/>
    </source>
</evidence>
<dbReference type="InterPro" id="IPR029069">
    <property type="entry name" value="HotDog_dom_sf"/>
</dbReference>
<dbReference type="RefSeq" id="WP_166325263.1">
    <property type="nucleotide sequence ID" value="NZ_CP049916.1"/>
</dbReference>
<dbReference type="InterPro" id="IPR050563">
    <property type="entry name" value="4-hydroxybenzoyl-CoA_TE"/>
</dbReference>
<organism evidence="2 3">
    <name type="scientific">Acinetobacter lanii</name>
    <dbReference type="NCBI Taxonomy" id="2715163"/>
    <lineage>
        <taxon>Bacteria</taxon>
        <taxon>Pseudomonadati</taxon>
        <taxon>Pseudomonadota</taxon>
        <taxon>Gammaproteobacteria</taxon>
        <taxon>Moraxellales</taxon>
        <taxon>Moraxellaceae</taxon>
        <taxon>Acinetobacter</taxon>
    </lineage>
</organism>
<sequence>MNSIFDLKLSVKAEHIDALGHVNNVVYVSWMQDVALAHIAHIGLGIDQYLEMKHAMVAVEHQVQYRKACLEGDELILRTWFSDINAMYSFRHCVFYRPSDQSIVFTAMTKWACVEIATGRPKRLSPTFIQAYQPIAEDLNALDFSQHYDVAL</sequence>
<evidence type="ECO:0000313" key="3">
    <source>
        <dbReference type="Proteomes" id="UP000501939"/>
    </source>
</evidence>
<dbReference type="Proteomes" id="UP000501939">
    <property type="component" value="Chromosome"/>
</dbReference>
<evidence type="ECO:0000313" key="2">
    <source>
        <dbReference type="EMBL" id="QIO09321.1"/>
    </source>
</evidence>
<dbReference type="EMBL" id="CP049916">
    <property type="protein sequence ID" value="QIO09321.1"/>
    <property type="molecule type" value="Genomic_DNA"/>
</dbReference>